<comment type="caution">
    <text evidence="7">The sequence shown here is derived from an EMBL/GenBank/DDBJ whole genome shotgun (WGS) entry which is preliminary data.</text>
</comment>
<dbReference type="GO" id="GO:0008380">
    <property type="term" value="P:RNA splicing"/>
    <property type="evidence" value="ECO:0007669"/>
    <property type="project" value="UniProtKB-KW"/>
</dbReference>
<sequence length="253" mass="27495">MGSAVASGDIPACQFLRHGVSPLSNTGKQLMAKCRLLIKENEELGRMITSGRLAKLEGELALQRNFSEELKKSQSELDEFLLEMDEDTEGMQGTIYYLQQQLRQAKERIAQLNAQLALTQTPDPQPVEDSSAQVISEGGSELNNEVERTEEITLVPQPNGDTSHDEPQINSESSVLDPTAAIPLTNGRKRTQSEIDDGAEMTDGGLDVGEEFISETEGLPPRKRTRTDGEEEVGGGGEANTVPVVENGVLESE</sequence>
<gene>
    <name evidence="7" type="ORF">OTU49_005612</name>
</gene>
<dbReference type="PANTHER" id="PTHR15217">
    <property type="entry name" value="WILMS' TUMOR 1-ASSOCIATING PROTEIN"/>
    <property type="match status" value="1"/>
</dbReference>
<protein>
    <recommendedName>
        <fullName evidence="9">Pre-mRNA-splicing regulator female-lethal(2)D</fullName>
    </recommendedName>
</protein>
<evidence type="ECO:0000256" key="2">
    <source>
        <dbReference type="ARBA" id="ARBA00010313"/>
    </source>
</evidence>
<keyword evidence="8" id="KW-1185">Reference proteome</keyword>
<keyword evidence="5" id="KW-0539">Nucleus</keyword>
<dbReference type="GO" id="GO:0005634">
    <property type="term" value="C:nucleus"/>
    <property type="evidence" value="ECO:0007669"/>
    <property type="project" value="UniProtKB-SubCell"/>
</dbReference>
<dbReference type="Pfam" id="PF17098">
    <property type="entry name" value="Wtap"/>
    <property type="match status" value="1"/>
</dbReference>
<evidence type="ECO:0000256" key="1">
    <source>
        <dbReference type="ARBA" id="ARBA00004123"/>
    </source>
</evidence>
<name>A0AAW0X4P2_CHEQU</name>
<keyword evidence="3" id="KW-0507">mRNA processing</keyword>
<dbReference type="Proteomes" id="UP001445076">
    <property type="component" value="Unassembled WGS sequence"/>
</dbReference>
<comment type="similarity">
    <text evidence="2">Belongs to the fl(2)d family.</text>
</comment>
<feature type="region of interest" description="Disordered" evidence="6">
    <location>
        <begin position="180"/>
        <end position="253"/>
    </location>
</feature>
<dbReference type="GO" id="GO:0016556">
    <property type="term" value="P:mRNA modification"/>
    <property type="evidence" value="ECO:0007669"/>
    <property type="project" value="InterPro"/>
</dbReference>
<dbReference type="GO" id="GO:0000381">
    <property type="term" value="P:regulation of alternative mRNA splicing, via spliceosome"/>
    <property type="evidence" value="ECO:0007669"/>
    <property type="project" value="InterPro"/>
</dbReference>
<organism evidence="7 8">
    <name type="scientific">Cherax quadricarinatus</name>
    <name type="common">Australian red claw crayfish</name>
    <dbReference type="NCBI Taxonomy" id="27406"/>
    <lineage>
        <taxon>Eukaryota</taxon>
        <taxon>Metazoa</taxon>
        <taxon>Ecdysozoa</taxon>
        <taxon>Arthropoda</taxon>
        <taxon>Crustacea</taxon>
        <taxon>Multicrustacea</taxon>
        <taxon>Malacostraca</taxon>
        <taxon>Eumalacostraca</taxon>
        <taxon>Eucarida</taxon>
        <taxon>Decapoda</taxon>
        <taxon>Pleocyemata</taxon>
        <taxon>Astacidea</taxon>
        <taxon>Parastacoidea</taxon>
        <taxon>Parastacidae</taxon>
        <taxon>Cherax</taxon>
    </lineage>
</organism>
<evidence type="ECO:0000256" key="5">
    <source>
        <dbReference type="ARBA" id="ARBA00023242"/>
    </source>
</evidence>
<dbReference type="AlphaFoldDB" id="A0AAW0X4P2"/>
<evidence type="ECO:0000313" key="7">
    <source>
        <dbReference type="EMBL" id="KAK8735309.1"/>
    </source>
</evidence>
<dbReference type="EMBL" id="JARKIK010000048">
    <property type="protein sequence ID" value="KAK8735309.1"/>
    <property type="molecule type" value="Genomic_DNA"/>
</dbReference>
<evidence type="ECO:0008006" key="9">
    <source>
        <dbReference type="Google" id="ProtNLM"/>
    </source>
</evidence>
<evidence type="ECO:0000256" key="6">
    <source>
        <dbReference type="SAM" id="MobiDB-lite"/>
    </source>
</evidence>
<proteinExistence type="inferred from homology"/>
<dbReference type="PANTHER" id="PTHR15217:SF0">
    <property type="entry name" value="PRE-MRNA-SPLICING REGULATOR WTAP"/>
    <property type="match status" value="1"/>
</dbReference>
<keyword evidence="4" id="KW-0508">mRNA splicing</keyword>
<evidence type="ECO:0000256" key="4">
    <source>
        <dbReference type="ARBA" id="ARBA00023187"/>
    </source>
</evidence>
<reference evidence="7 8" key="1">
    <citation type="journal article" date="2024" name="BMC Genomics">
        <title>Genome assembly of redclaw crayfish (Cherax quadricarinatus) provides insights into its immune adaptation and hypoxia tolerance.</title>
        <authorList>
            <person name="Liu Z."/>
            <person name="Zheng J."/>
            <person name="Li H."/>
            <person name="Fang K."/>
            <person name="Wang S."/>
            <person name="He J."/>
            <person name="Zhou D."/>
            <person name="Weng S."/>
            <person name="Chi M."/>
            <person name="Gu Z."/>
            <person name="He J."/>
            <person name="Li F."/>
            <person name="Wang M."/>
        </authorList>
    </citation>
    <scope>NUCLEOTIDE SEQUENCE [LARGE SCALE GENOMIC DNA]</scope>
    <source>
        <strain evidence="7">ZL_2023a</strain>
    </source>
</reference>
<accession>A0AAW0X4P2</accession>
<dbReference type="GO" id="GO:0006397">
    <property type="term" value="P:mRNA processing"/>
    <property type="evidence" value="ECO:0007669"/>
    <property type="project" value="UniProtKB-KW"/>
</dbReference>
<evidence type="ECO:0000313" key="8">
    <source>
        <dbReference type="Proteomes" id="UP001445076"/>
    </source>
</evidence>
<comment type="subcellular location">
    <subcellularLocation>
        <location evidence="1">Nucleus</location>
    </subcellularLocation>
</comment>
<evidence type="ECO:0000256" key="3">
    <source>
        <dbReference type="ARBA" id="ARBA00022664"/>
    </source>
</evidence>
<dbReference type="InterPro" id="IPR033757">
    <property type="entry name" value="WTAP"/>
</dbReference>